<evidence type="ECO:0000256" key="1">
    <source>
        <dbReference type="ARBA" id="ARBA00022490"/>
    </source>
</evidence>
<dbReference type="AlphaFoldDB" id="A0A377WEX8"/>
<reference evidence="4 5" key="1">
    <citation type="submission" date="2018-06" db="EMBL/GenBank/DDBJ databases">
        <authorList>
            <consortium name="Pathogen Informatics"/>
            <person name="Doyle S."/>
        </authorList>
    </citation>
    <scope>NUCLEOTIDE SEQUENCE [LARGE SCALE GENOMIC DNA]</scope>
    <source>
        <strain evidence="4 5">NCTC8849</strain>
    </source>
</reference>
<evidence type="ECO:0000313" key="4">
    <source>
        <dbReference type="EMBL" id="STT52527.1"/>
    </source>
</evidence>
<keyword evidence="3" id="KW-0574">Periplasm</keyword>
<dbReference type="GO" id="GO:0045182">
    <property type="term" value="F:translation regulator activity"/>
    <property type="evidence" value="ECO:0007669"/>
    <property type="project" value="InterPro"/>
</dbReference>
<organism evidence="4 5">
    <name type="scientific">Klebsiella pneumoniae</name>
    <dbReference type="NCBI Taxonomy" id="573"/>
    <lineage>
        <taxon>Bacteria</taxon>
        <taxon>Pseudomonadati</taxon>
        <taxon>Pseudomonadota</taxon>
        <taxon>Gammaproteobacteria</taxon>
        <taxon>Enterobacterales</taxon>
        <taxon>Enterobacteriaceae</taxon>
        <taxon>Klebsiella/Raoultella group</taxon>
        <taxon>Klebsiella</taxon>
        <taxon>Klebsiella pneumoniae complex</taxon>
    </lineage>
</organism>
<dbReference type="InterPro" id="IPR009502">
    <property type="entry name" value="SecM"/>
</dbReference>
<sequence length="58" mass="5981">MAPQALPVAEETSPLQAQHLALLDTLSALLTQDSTPPVVIRQAVTSLLHILPSASAPG</sequence>
<evidence type="ECO:0000313" key="5">
    <source>
        <dbReference type="Proteomes" id="UP000254799"/>
    </source>
</evidence>
<protein>
    <submittedName>
        <fullName evidence="4">Secretion monitor</fullName>
    </submittedName>
</protein>
<evidence type="ECO:0000256" key="2">
    <source>
        <dbReference type="ARBA" id="ARBA00022729"/>
    </source>
</evidence>
<gene>
    <name evidence="4" type="primary">secM</name>
    <name evidence="4" type="ORF">NCTC8849_01063</name>
</gene>
<evidence type="ECO:0000256" key="3">
    <source>
        <dbReference type="ARBA" id="ARBA00022764"/>
    </source>
</evidence>
<proteinExistence type="predicted"/>
<keyword evidence="1" id="KW-0963">Cytoplasm</keyword>
<name>A0A377WEX8_KLEPN</name>
<dbReference type="EMBL" id="UGLC01000002">
    <property type="protein sequence ID" value="STT52527.1"/>
    <property type="molecule type" value="Genomic_DNA"/>
</dbReference>
<accession>A0A377WEX8</accession>
<dbReference type="Pfam" id="PF06558">
    <property type="entry name" value="SecM"/>
    <property type="match status" value="1"/>
</dbReference>
<dbReference type="Proteomes" id="UP000254799">
    <property type="component" value="Unassembled WGS sequence"/>
</dbReference>
<keyword evidence="2" id="KW-0732">Signal</keyword>